<evidence type="ECO:0000313" key="8">
    <source>
        <dbReference type="EMBL" id="SVA78467.1"/>
    </source>
</evidence>
<evidence type="ECO:0000256" key="3">
    <source>
        <dbReference type="ARBA" id="ARBA00022603"/>
    </source>
</evidence>
<dbReference type="InterPro" id="IPR029063">
    <property type="entry name" value="SAM-dependent_MTases_sf"/>
</dbReference>
<dbReference type="NCBIfam" id="TIGR00755">
    <property type="entry name" value="ksgA"/>
    <property type="match status" value="1"/>
</dbReference>
<dbReference type="HAMAP" id="MF_00607">
    <property type="entry name" value="16SrRNA_methyltr_A"/>
    <property type="match status" value="1"/>
</dbReference>
<evidence type="ECO:0000256" key="1">
    <source>
        <dbReference type="ARBA" id="ARBA00022490"/>
    </source>
</evidence>
<dbReference type="Gene3D" id="1.10.8.100">
    <property type="entry name" value="Ribosomal RNA adenine dimethylase-like, domain 2"/>
    <property type="match status" value="1"/>
</dbReference>
<keyword evidence="5" id="KW-0949">S-adenosyl-L-methionine</keyword>
<dbReference type="PROSITE" id="PS01131">
    <property type="entry name" value="RRNA_A_DIMETH"/>
    <property type="match status" value="1"/>
</dbReference>
<evidence type="ECO:0000256" key="4">
    <source>
        <dbReference type="ARBA" id="ARBA00022679"/>
    </source>
</evidence>
<keyword evidence="1" id="KW-0963">Cytoplasm</keyword>
<keyword evidence="4" id="KW-0808">Transferase</keyword>
<dbReference type="Pfam" id="PF00398">
    <property type="entry name" value="RrnaAD"/>
    <property type="match status" value="1"/>
</dbReference>
<accession>A0A381YPN9</accession>
<keyword evidence="6" id="KW-0694">RNA-binding</keyword>
<name>A0A381YPN9_9ZZZZ</name>
<dbReference type="EMBL" id="UINC01018639">
    <property type="protein sequence ID" value="SVA78467.1"/>
    <property type="molecule type" value="Genomic_DNA"/>
</dbReference>
<dbReference type="GO" id="GO:0003723">
    <property type="term" value="F:RNA binding"/>
    <property type="evidence" value="ECO:0007669"/>
    <property type="project" value="UniProtKB-KW"/>
</dbReference>
<evidence type="ECO:0000256" key="2">
    <source>
        <dbReference type="ARBA" id="ARBA00022552"/>
    </source>
</evidence>
<dbReference type="PANTHER" id="PTHR11727">
    <property type="entry name" value="DIMETHYLADENOSINE TRANSFERASE"/>
    <property type="match status" value="1"/>
</dbReference>
<protein>
    <recommendedName>
        <fullName evidence="7">Ribosomal RNA adenine methylase transferase N-terminal domain-containing protein</fullName>
    </recommendedName>
</protein>
<keyword evidence="3" id="KW-0489">Methyltransferase</keyword>
<dbReference type="Gene3D" id="3.40.50.150">
    <property type="entry name" value="Vaccinia Virus protein VP39"/>
    <property type="match status" value="1"/>
</dbReference>
<dbReference type="GO" id="GO:0005829">
    <property type="term" value="C:cytosol"/>
    <property type="evidence" value="ECO:0007669"/>
    <property type="project" value="TreeGrafter"/>
</dbReference>
<evidence type="ECO:0000256" key="6">
    <source>
        <dbReference type="ARBA" id="ARBA00022884"/>
    </source>
</evidence>
<sequence>MKRRHPFRKKWGQNFLADNNLLGRIARIVDPKSTDSILEIGPGEGALTERILPLVKEMVAVEIDPLLIDHLKNRAVLARLKVIHGDVLLQDIEDLPVLNPVRVIGNIPYNITSPIVFWLIEQLDYWNDAFIMTQKEVADRLSAQVGTKAYGRLTVIVGSYLDIKYCFTIPPDVFIPRPKVDSAIVRLTKKENPLVSDDKYIQFNKIVTAAFSQRRKMLRNSMKGWDLPKDARGKIDFTRRPETLTIEEFASMV</sequence>
<organism evidence="8">
    <name type="scientific">marine metagenome</name>
    <dbReference type="NCBI Taxonomy" id="408172"/>
    <lineage>
        <taxon>unclassified sequences</taxon>
        <taxon>metagenomes</taxon>
        <taxon>ecological metagenomes</taxon>
    </lineage>
</organism>
<dbReference type="InterPro" id="IPR023165">
    <property type="entry name" value="rRNA_Ade_diMease-like_C"/>
</dbReference>
<dbReference type="GO" id="GO:0000179">
    <property type="term" value="F:rRNA (adenine-N6,N6-)-dimethyltransferase activity"/>
    <property type="evidence" value="ECO:0007669"/>
    <property type="project" value="InterPro"/>
</dbReference>
<evidence type="ECO:0000259" key="7">
    <source>
        <dbReference type="SMART" id="SM00650"/>
    </source>
</evidence>
<dbReference type="InterPro" id="IPR020598">
    <property type="entry name" value="rRNA_Ade_methylase_Trfase_N"/>
</dbReference>
<dbReference type="InterPro" id="IPR001737">
    <property type="entry name" value="KsgA/Erm"/>
</dbReference>
<reference evidence="8" key="1">
    <citation type="submission" date="2018-05" db="EMBL/GenBank/DDBJ databases">
        <authorList>
            <person name="Lanie J.A."/>
            <person name="Ng W.-L."/>
            <person name="Kazmierczak K.M."/>
            <person name="Andrzejewski T.M."/>
            <person name="Davidsen T.M."/>
            <person name="Wayne K.J."/>
            <person name="Tettelin H."/>
            <person name="Glass J.I."/>
            <person name="Rusch D."/>
            <person name="Podicherti R."/>
            <person name="Tsui H.-C.T."/>
            <person name="Winkler M.E."/>
        </authorList>
    </citation>
    <scope>NUCLEOTIDE SEQUENCE</scope>
</reference>
<dbReference type="InterPro" id="IPR020596">
    <property type="entry name" value="rRNA_Ade_Mease_Trfase_CS"/>
</dbReference>
<dbReference type="CDD" id="cd02440">
    <property type="entry name" value="AdoMet_MTases"/>
    <property type="match status" value="1"/>
</dbReference>
<feature type="domain" description="Ribosomal RNA adenine methylase transferase N-terminal" evidence="7">
    <location>
        <begin position="21"/>
        <end position="191"/>
    </location>
</feature>
<evidence type="ECO:0000256" key="5">
    <source>
        <dbReference type="ARBA" id="ARBA00022691"/>
    </source>
</evidence>
<dbReference type="SUPFAM" id="SSF53335">
    <property type="entry name" value="S-adenosyl-L-methionine-dependent methyltransferases"/>
    <property type="match status" value="1"/>
</dbReference>
<dbReference type="AlphaFoldDB" id="A0A381YPN9"/>
<dbReference type="SMART" id="SM00650">
    <property type="entry name" value="rADc"/>
    <property type="match status" value="1"/>
</dbReference>
<proteinExistence type="inferred from homology"/>
<gene>
    <name evidence="8" type="ORF">METZ01_LOCUS131321</name>
</gene>
<dbReference type="InterPro" id="IPR011530">
    <property type="entry name" value="rRNA_adenine_dimethylase"/>
</dbReference>
<keyword evidence="2" id="KW-0698">rRNA processing</keyword>
<dbReference type="PROSITE" id="PS51689">
    <property type="entry name" value="SAM_RNA_A_N6_MT"/>
    <property type="match status" value="1"/>
</dbReference>
<dbReference type="PANTHER" id="PTHR11727:SF7">
    <property type="entry name" value="DIMETHYLADENOSINE TRANSFERASE-RELATED"/>
    <property type="match status" value="1"/>
</dbReference>